<evidence type="ECO:0000256" key="2">
    <source>
        <dbReference type="PROSITE-ProRule" id="PRU00703"/>
    </source>
</evidence>
<dbReference type="InterPro" id="IPR051257">
    <property type="entry name" value="Diverse_CBS-Domain"/>
</dbReference>
<dbReference type="Pfam" id="PF00571">
    <property type="entry name" value="CBS"/>
    <property type="match status" value="2"/>
</dbReference>
<dbReference type="InterPro" id="IPR017080">
    <property type="entry name" value="UCP036990_CBS_BON"/>
</dbReference>
<dbReference type="Gene3D" id="3.30.1340.30">
    <property type="match status" value="1"/>
</dbReference>
<organism evidence="5 6">
    <name type="scientific">Kribbella koreensis</name>
    <dbReference type="NCBI Taxonomy" id="57909"/>
    <lineage>
        <taxon>Bacteria</taxon>
        <taxon>Bacillati</taxon>
        <taxon>Actinomycetota</taxon>
        <taxon>Actinomycetes</taxon>
        <taxon>Propionibacteriales</taxon>
        <taxon>Kribbellaceae</taxon>
        <taxon>Kribbella</taxon>
    </lineage>
</organism>
<feature type="domain" description="CBS" evidence="4">
    <location>
        <begin position="11"/>
        <end position="67"/>
    </location>
</feature>
<dbReference type="CDD" id="cd04586">
    <property type="entry name" value="CBS_pair_BON_assoc"/>
    <property type="match status" value="1"/>
</dbReference>
<dbReference type="Pfam" id="PF04972">
    <property type="entry name" value="BON"/>
    <property type="match status" value="1"/>
</dbReference>
<dbReference type="PROSITE" id="PS51371">
    <property type="entry name" value="CBS"/>
    <property type="match status" value="2"/>
</dbReference>
<dbReference type="SUPFAM" id="SSF54631">
    <property type="entry name" value="CBS-domain pair"/>
    <property type="match status" value="1"/>
</dbReference>
<dbReference type="InterPro" id="IPR000644">
    <property type="entry name" value="CBS_dom"/>
</dbReference>
<evidence type="ECO:0000256" key="1">
    <source>
        <dbReference type="ARBA" id="ARBA00023122"/>
    </source>
</evidence>
<reference evidence="6" key="1">
    <citation type="journal article" date="2019" name="Int. J. Syst. Evol. Microbiol.">
        <title>The Global Catalogue of Microorganisms (GCM) 10K type strain sequencing project: providing services to taxonomists for standard genome sequencing and annotation.</title>
        <authorList>
            <consortium name="The Broad Institute Genomics Platform"/>
            <consortium name="The Broad Institute Genome Sequencing Center for Infectious Disease"/>
            <person name="Wu L."/>
            <person name="Ma J."/>
        </authorList>
    </citation>
    <scope>NUCLEOTIDE SEQUENCE [LARGE SCALE GENOMIC DNA]</scope>
    <source>
        <strain evidence="6">JCM 10977</strain>
    </source>
</reference>
<evidence type="ECO:0000313" key="5">
    <source>
        <dbReference type="EMBL" id="GAA0927784.1"/>
    </source>
</evidence>
<evidence type="ECO:0000259" key="3">
    <source>
        <dbReference type="PROSITE" id="PS50914"/>
    </source>
</evidence>
<dbReference type="PANTHER" id="PTHR43080">
    <property type="entry name" value="CBS DOMAIN-CONTAINING PROTEIN CBSX3, MITOCHONDRIAL"/>
    <property type="match status" value="1"/>
</dbReference>
<dbReference type="PANTHER" id="PTHR43080:SF29">
    <property type="entry name" value="OS02G0818000 PROTEIN"/>
    <property type="match status" value="1"/>
</dbReference>
<proteinExistence type="predicted"/>
<dbReference type="InterPro" id="IPR007055">
    <property type="entry name" value="BON_dom"/>
</dbReference>
<dbReference type="InterPro" id="IPR046342">
    <property type="entry name" value="CBS_dom_sf"/>
</dbReference>
<dbReference type="Gene3D" id="3.10.580.10">
    <property type="entry name" value="CBS-domain"/>
    <property type="match status" value="1"/>
</dbReference>
<comment type="caution">
    <text evidence="5">The sequence shown here is derived from an EMBL/GenBank/DDBJ whole genome shotgun (WGS) entry which is preliminary data.</text>
</comment>
<dbReference type="SMART" id="SM00116">
    <property type="entry name" value="CBS"/>
    <property type="match status" value="2"/>
</dbReference>
<feature type="domain" description="BON" evidence="3">
    <location>
        <begin position="143"/>
        <end position="212"/>
    </location>
</feature>
<accession>A0ABP3ZZ42</accession>
<sequence length="223" mass="24633">MRHPLTVDDVMTRDVITVPADAPFKTVAELFAEHKVSAFPVTQEGVGLVGIVSETDLLHKQEHPQTRHRGLAPAQRLARRKARAVTARDLMTSPMVTIEVGSTLSEAARLMAAREITRLVVLDGEWMAGIVTRSDLLRAFLDSDRVLLARVRREAIEHSLWDDPFGVEIKVVDGVVTLTGQLPHRSMIPVAEQAIREVDGVVGVVNRLSYAFDDTARVPGPFY</sequence>
<keyword evidence="1 2" id="KW-0129">CBS domain</keyword>
<name>A0ABP3ZZ42_9ACTN</name>
<evidence type="ECO:0000259" key="4">
    <source>
        <dbReference type="PROSITE" id="PS51371"/>
    </source>
</evidence>
<gene>
    <name evidence="5" type="ORF">GCM10009554_08920</name>
</gene>
<dbReference type="EMBL" id="BAAAHK010000003">
    <property type="protein sequence ID" value="GAA0927784.1"/>
    <property type="molecule type" value="Genomic_DNA"/>
</dbReference>
<feature type="domain" description="CBS" evidence="4">
    <location>
        <begin position="91"/>
        <end position="146"/>
    </location>
</feature>
<evidence type="ECO:0000313" key="6">
    <source>
        <dbReference type="Proteomes" id="UP001500542"/>
    </source>
</evidence>
<dbReference type="Proteomes" id="UP001500542">
    <property type="component" value="Unassembled WGS sequence"/>
</dbReference>
<dbReference type="RefSeq" id="WP_343965036.1">
    <property type="nucleotide sequence ID" value="NZ_BAAAHK010000003.1"/>
</dbReference>
<protein>
    <submittedName>
        <fullName evidence="5">CBS domain-containing protein</fullName>
    </submittedName>
</protein>
<dbReference type="PROSITE" id="PS50914">
    <property type="entry name" value="BON"/>
    <property type="match status" value="1"/>
</dbReference>
<keyword evidence="6" id="KW-1185">Reference proteome</keyword>
<dbReference type="PIRSF" id="PIRSF036990">
    <property type="entry name" value="UCP036990_CBS_BON"/>
    <property type="match status" value="1"/>
</dbReference>